<feature type="repeat" description="PPR" evidence="3">
    <location>
        <begin position="402"/>
        <end position="436"/>
    </location>
</feature>
<dbReference type="Proteomes" id="UP001168098">
    <property type="component" value="Unassembled WGS sequence"/>
</dbReference>
<dbReference type="PANTHER" id="PTHR47447:SF28">
    <property type="entry name" value="PENTACOTRIPEPTIDE-REPEAT REGION OF PRORP DOMAIN-CONTAINING PROTEIN"/>
    <property type="match status" value="1"/>
</dbReference>
<feature type="repeat" description="PPR" evidence="3">
    <location>
        <begin position="332"/>
        <end position="366"/>
    </location>
</feature>
<protein>
    <recommendedName>
        <fullName evidence="6">Pentatricopeptide repeat-containing protein</fullName>
    </recommendedName>
</protein>
<evidence type="ECO:0008006" key="6">
    <source>
        <dbReference type="Google" id="ProtNLM"/>
    </source>
</evidence>
<keyword evidence="5" id="KW-1185">Reference proteome</keyword>
<dbReference type="InterPro" id="IPR002885">
    <property type="entry name" value="PPR_rpt"/>
</dbReference>
<evidence type="ECO:0000256" key="3">
    <source>
        <dbReference type="PROSITE-ProRule" id="PRU00708"/>
    </source>
</evidence>
<dbReference type="Gene3D" id="1.25.40.10">
    <property type="entry name" value="Tetratricopeptide repeat domain"/>
    <property type="match status" value="4"/>
</dbReference>
<organism evidence="4 5">
    <name type="scientific">Vitis rotundifolia</name>
    <name type="common">Muscadine grape</name>
    <dbReference type="NCBI Taxonomy" id="103349"/>
    <lineage>
        <taxon>Eukaryota</taxon>
        <taxon>Viridiplantae</taxon>
        <taxon>Streptophyta</taxon>
        <taxon>Embryophyta</taxon>
        <taxon>Tracheophyta</taxon>
        <taxon>Spermatophyta</taxon>
        <taxon>Magnoliopsida</taxon>
        <taxon>eudicotyledons</taxon>
        <taxon>Gunneridae</taxon>
        <taxon>Pentapetalae</taxon>
        <taxon>rosids</taxon>
        <taxon>Vitales</taxon>
        <taxon>Vitaceae</taxon>
        <taxon>Viteae</taxon>
        <taxon>Vitis</taxon>
    </lineage>
</organism>
<accession>A0AA39DCU7</accession>
<dbReference type="Pfam" id="PF13041">
    <property type="entry name" value="PPR_2"/>
    <property type="match status" value="2"/>
</dbReference>
<dbReference type="PANTHER" id="PTHR47447">
    <property type="entry name" value="OS03G0856100 PROTEIN"/>
    <property type="match status" value="1"/>
</dbReference>
<reference evidence="4 5" key="1">
    <citation type="journal article" date="2023" name="BMC Biotechnol.">
        <title>Vitis rotundifolia cv Carlos genome sequencing.</title>
        <authorList>
            <person name="Huff M."/>
            <person name="Hulse-Kemp A."/>
            <person name="Scheffler B."/>
            <person name="Youngblood R."/>
            <person name="Simpson S."/>
            <person name="Babiker E."/>
            <person name="Staton M."/>
        </authorList>
    </citation>
    <scope>NUCLEOTIDE SEQUENCE [LARGE SCALE GENOMIC DNA]</scope>
    <source>
        <tissue evidence="4">Leaf</tissue>
    </source>
</reference>
<dbReference type="PROSITE" id="PS51375">
    <property type="entry name" value="PPR"/>
    <property type="match status" value="7"/>
</dbReference>
<proteinExistence type="inferred from homology"/>
<gene>
    <name evidence="4" type="ORF">PVL29_021338</name>
</gene>
<evidence type="ECO:0000256" key="2">
    <source>
        <dbReference type="ARBA" id="ARBA00022737"/>
    </source>
</evidence>
<evidence type="ECO:0000313" key="4">
    <source>
        <dbReference type="EMBL" id="KAJ9679376.1"/>
    </source>
</evidence>
<feature type="repeat" description="PPR" evidence="3">
    <location>
        <begin position="437"/>
        <end position="471"/>
    </location>
</feature>
<dbReference type="InterPro" id="IPR011990">
    <property type="entry name" value="TPR-like_helical_dom_sf"/>
</dbReference>
<dbReference type="EMBL" id="JARBHA010000016">
    <property type="protein sequence ID" value="KAJ9679376.1"/>
    <property type="molecule type" value="Genomic_DNA"/>
</dbReference>
<feature type="repeat" description="PPR" evidence="3">
    <location>
        <begin position="472"/>
        <end position="506"/>
    </location>
</feature>
<feature type="repeat" description="PPR" evidence="3">
    <location>
        <begin position="297"/>
        <end position="331"/>
    </location>
</feature>
<evidence type="ECO:0000313" key="5">
    <source>
        <dbReference type="Proteomes" id="UP001168098"/>
    </source>
</evidence>
<dbReference type="NCBIfam" id="TIGR00756">
    <property type="entry name" value="PPR"/>
    <property type="match status" value="6"/>
</dbReference>
<dbReference type="Pfam" id="PF01535">
    <property type="entry name" value="PPR"/>
    <property type="match status" value="1"/>
</dbReference>
<feature type="repeat" description="PPR" evidence="3">
    <location>
        <begin position="192"/>
        <end position="226"/>
    </location>
</feature>
<keyword evidence="2" id="KW-0677">Repeat</keyword>
<feature type="repeat" description="PPR" evidence="3">
    <location>
        <begin position="367"/>
        <end position="401"/>
    </location>
</feature>
<evidence type="ECO:0000256" key="1">
    <source>
        <dbReference type="ARBA" id="ARBA00007626"/>
    </source>
</evidence>
<comment type="similarity">
    <text evidence="1">Belongs to the PPR family. P subfamily.</text>
</comment>
<dbReference type="Pfam" id="PF13812">
    <property type="entry name" value="PPR_3"/>
    <property type="match status" value="1"/>
</dbReference>
<name>A0AA39DCU7_VITRO</name>
<dbReference type="AlphaFoldDB" id="A0AA39DCU7"/>
<sequence length="518" mass="59192">MILTMKSIALFGPRLFRIFPCFCRSSRSFSTKNSDGGEMDDGFMRVKNGGEMDDKFMRIENGGEMDDGFMRIEKPLSEAWGVSNFDPVSDENPESDNGIGSSSPAEFLAGKGYFDNMRLDASRVLEILQQDCPGFNTKAALDELQIRVSGGLVREVLLEILKTVNYTNKERCAKLGYKFFMWSGQQENYRHTVNAYHLIMKIFAESDEFKAMWRLVDEMIEQGFPVTARTFQILICTCGEAGLARRAVERFVKSKNFNYRPFKHSYNAILHCLLCLKQYKLVEWVYQQMLLEDYSPDILTYNIVMCAKYRLGKLDQFHRLLEELGTNGFSPDFHTFNILLHLLGKGNKPLAALDLLNHMKEVGFDPSVLHFTTLIDGLSRAGNLDACKYFFDEMIKLGCMPDVVCYTVMITGYIVAGELEMAQGLFEEMTVKGQLPNVFTYNSMIRGLCMAEKFEEACSMLEEMESRGCNPNFLVYNTLVGNLRNAGKLKEAHEVIRHMVDKGQYVHLLSKFKGYRRC</sequence>
<comment type="caution">
    <text evidence="4">The sequence shown here is derived from an EMBL/GenBank/DDBJ whole genome shotgun (WGS) entry which is preliminary data.</text>
</comment>